<keyword evidence="5" id="KW-1185">Reference proteome</keyword>
<proteinExistence type="predicted"/>
<feature type="domain" description="Phosphotyrosine protein phosphatase I" evidence="3">
    <location>
        <begin position="3"/>
        <end position="131"/>
    </location>
</feature>
<evidence type="ECO:0000256" key="2">
    <source>
        <dbReference type="SAM" id="SignalP"/>
    </source>
</evidence>
<protein>
    <submittedName>
        <fullName evidence="4">Protein tyrosine phosphatase</fullName>
    </submittedName>
</protein>
<dbReference type="InterPro" id="IPR023485">
    <property type="entry name" value="Ptyr_pPase"/>
</dbReference>
<dbReference type="SUPFAM" id="SSF52788">
    <property type="entry name" value="Phosphotyrosine protein phosphatases I"/>
    <property type="match status" value="1"/>
</dbReference>
<organism evidence="4 5">
    <name type="scientific">Variovorax robiniae</name>
    <dbReference type="NCBI Taxonomy" id="1836199"/>
    <lineage>
        <taxon>Bacteria</taxon>
        <taxon>Pseudomonadati</taxon>
        <taxon>Pseudomonadota</taxon>
        <taxon>Betaproteobacteria</taxon>
        <taxon>Burkholderiales</taxon>
        <taxon>Comamonadaceae</taxon>
        <taxon>Variovorax</taxon>
    </lineage>
</organism>
<reference evidence="4 5" key="1">
    <citation type="submission" date="2024-03" db="EMBL/GenBank/DDBJ databases">
        <title>Novel species of the genus Variovorax.</title>
        <authorList>
            <person name="Liu Q."/>
            <person name="Xin Y.-H."/>
        </authorList>
    </citation>
    <scope>NUCLEOTIDE SEQUENCE [LARGE SCALE GENOMIC DNA]</scope>
    <source>
        <strain evidence="4 5">KACC 18901</strain>
    </source>
</reference>
<evidence type="ECO:0000313" key="5">
    <source>
        <dbReference type="Proteomes" id="UP001367030"/>
    </source>
</evidence>
<dbReference type="Gene3D" id="3.40.50.2300">
    <property type="match status" value="1"/>
</dbReference>
<accession>A0ABU8X900</accession>
<keyword evidence="1" id="KW-0059">Arsenical resistance</keyword>
<dbReference type="PANTHER" id="PTHR43428">
    <property type="entry name" value="ARSENATE REDUCTASE"/>
    <property type="match status" value="1"/>
</dbReference>
<evidence type="ECO:0000313" key="4">
    <source>
        <dbReference type="EMBL" id="MEJ8855589.1"/>
    </source>
</evidence>
<dbReference type="Proteomes" id="UP001367030">
    <property type="component" value="Unassembled WGS sequence"/>
</dbReference>
<evidence type="ECO:0000256" key="1">
    <source>
        <dbReference type="ARBA" id="ARBA00022849"/>
    </source>
</evidence>
<dbReference type="PANTHER" id="PTHR43428:SF1">
    <property type="entry name" value="ARSENATE REDUCTASE"/>
    <property type="match status" value="1"/>
</dbReference>
<evidence type="ECO:0000259" key="3">
    <source>
        <dbReference type="SMART" id="SM00226"/>
    </source>
</evidence>
<keyword evidence="2" id="KW-0732">Signal</keyword>
<gene>
    <name evidence="4" type="ORF">WKW79_13470</name>
</gene>
<feature type="signal peptide" evidence="2">
    <location>
        <begin position="1"/>
        <end position="21"/>
    </location>
</feature>
<dbReference type="InterPro" id="IPR036196">
    <property type="entry name" value="Ptyr_pPase_sf"/>
</dbReference>
<sequence length="162" mass="17516">MAKRIVFVSRRNSLRSILAHACLMHLAGDRFAVVSCGDPRHVSPSIHPAAAGALVSAGIAVPVTQPRGWNELARPGSARFDFVISLDGPTQLLEPNWPGQPYSALWAFPDAASFAKAEDTAHAAIQILYGLRRRLELLISLPFHRADPAAIGSDIRDLGYLD</sequence>
<name>A0ABU8X900_9BURK</name>
<dbReference type="SMART" id="SM00226">
    <property type="entry name" value="LMWPc"/>
    <property type="match status" value="1"/>
</dbReference>
<comment type="caution">
    <text evidence="4">The sequence shown here is derived from an EMBL/GenBank/DDBJ whole genome shotgun (WGS) entry which is preliminary data.</text>
</comment>
<dbReference type="EMBL" id="JBBKZS010000005">
    <property type="protein sequence ID" value="MEJ8855589.1"/>
    <property type="molecule type" value="Genomic_DNA"/>
</dbReference>
<dbReference type="RefSeq" id="WP_340335675.1">
    <property type="nucleotide sequence ID" value="NZ_JBBKZS010000005.1"/>
</dbReference>
<feature type="chain" id="PRO_5045687974" evidence="2">
    <location>
        <begin position="22"/>
        <end position="162"/>
    </location>
</feature>